<sequence>MKLEEIEAETAKLSEEQRAALASRLLRSLESPVYEVSDEEVEARRREADTDPSVWITFEELVAGLKSRGA</sequence>
<reference evidence="1 2" key="1">
    <citation type="submission" date="2022-10" db="EMBL/GenBank/DDBJ databases">
        <title>Luteolibacter arcticus strain CCTCC AB 2014275, whole genome shotgun sequencing project.</title>
        <authorList>
            <person name="Zhao G."/>
            <person name="Shen L."/>
        </authorList>
    </citation>
    <scope>NUCLEOTIDE SEQUENCE [LARGE SCALE GENOMIC DNA]</scope>
    <source>
        <strain evidence="1 2">CCTCC AB 2014275</strain>
    </source>
</reference>
<dbReference type="Pfam" id="PF09720">
    <property type="entry name" value="Unstab_antitox"/>
    <property type="match status" value="1"/>
</dbReference>
<dbReference type="RefSeq" id="WP_264485848.1">
    <property type="nucleotide sequence ID" value="NZ_JAPDDT010000001.1"/>
</dbReference>
<gene>
    <name evidence="1" type="ORF">OKA05_04190</name>
</gene>
<dbReference type="Proteomes" id="UP001320876">
    <property type="component" value="Unassembled WGS sequence"/>
</dbReference>
<dbReference type="EMBL" id="JAPDDT010000001">
    <property type="protein sequence ID" value="MCW1921739.1"/>
    <property type="molecule type" value="Genomic_DNA"/>
</dbReference>
<accession>A0ABT3GDV0</accession>
<proteinExistence type="predicted"/>
<evidence type="ECO:0000313" key="2">
    <source>
        <dbReference type="Proteomes" id="UP001320876"/>
    </source>
</evidence>
<dbReference type="InterPro" id="IPR013406">
    <property type="entry name" value="CHP02574_addiction_mod"/>
</dbReference>
<protein>
    <submittedName>
        <fullName evidence="1">Addiction module protein</fullName>
    </submittedName>
</protein>
<name>A0ABT3GDV0_9BACT</name>
<evidence type="ECO:0000313" key="1">
    <source>
        <dbReference type="EMBL" id="MCW1921739.1"/>
    </source>
</evidence>
<organism evidence="1 2">
    <name type="scientific">Luteolibacter arcticus</name>
    <dbReference type="NCBI Taxonomy" id="1581411"/>
    <lineage>
        <taxon>Bacteria</taxon>
        <taxon>Pseudomonadati</taxon>
        <taxon>Verrucomicrobiota</taxon>
        <taxon>Verrucomicrobiia</taxon>
        <taxon>Verrucomicrobiales</taxon>
        <taxon>Verrucomicrobiaceae</taxon>
        <taxon>Luteolibacter</taxon>
    </lineage>
</organism>
<comment type="caution">
    <text evidence="1">The sequence shown here is derived from an EMBL/GenBank/DDBJ whole genome shotgun (WGS) entry which is preliminary data.</text>
</comment>
<keyword evidence="2" id="KW-1185">Reference proteome</keyword>